<feature type="compositionally biased region" description="Basic and acidic residues" evidence="1">
    <location>
        <begin position="32"/>
        <end position="57"/>
    </location>
</feature>
<comment type="caution">
    <text evidence="2">The sequence shown here is derived from an EMBL/GenBank/DDBJ whole genome shotgun (WGS) entry which is preliminary data.</text>
</comment>
<name>A0AAV4NYW8_9ARAC</name>
<evidence type="ECO:0000256" key="1">
    <source>
        <dbReference type="SAM" id="MobiDB-lite"/>
    </source>
</evidence>
<organism evidence="2 3">
    <name type="scientific">Caerostris darwini</name>
    <dbReference type="NCBI Taxonomy" id="1538125"/>
    <lineage>
        <taxon>Eukaryota</taxon>
        <taxon>Metazoa</taxon>
        <taxon>Ecdysozoa</taxon>
        <taxon>Arthropoda</taxon>
        <taxon>Chelicerata</taxon>
        <taxon>Arachnida</taxon>
        <taxon>Araneae</taxon>
        <taxon>Araneomorphae</taxon>
        <taxon>Entelegynae</taxon>
        <taxon>Araneoidea</taxon>
        <taxon>Araneidae</taxon>
        <taxon>Caerostris</taxon>
    </lineage>
</organism>
<feature type="compositionally biased region" description="Basic and acidic residues" evidence="1">
    <location>
        <begin position="70"/>
        <end position="81"/>
    </location>
</feature>
<feature type="region of interest" description="Disordered" evidence="1">
    <location>
        <begin position="28"/>
        <end position="81"/>
    </location>
</feature>
<sequence>MRITSMGSHSFTSRNSIQAFSQSISTRCYSSKKHERDDDSATSKEESYSFMRGEKFPPYRCLRFPGTGRDVTDRASNEDEA</sequence>
<protein>
    <submittedName>
        <fullName evidence="2">Uncharacterized protein</fullName>
    </submittedName>
</protein>
<dbReference type="AlphaFoldDB" id="A0AAV4NYW8"/>
<evidence type="ECO:0000313" key="2">
    <source>
        <dbReference type="EMBL" id="GIX89953.1"/>
    </source>
</evidence>
<reference evidence="2 3" key="1">
    <citation type="submission" date="2021-06" db="EMBL/GenBank/DDBJ databases">
        <title>Caerostris darwini draft genome.</title>
        <authorList>
            <person name="Kono N."/>
            <person name="Arakawa K."/>
        </authorList>
    </citation>
    <scope>NUCLEOTIDE SEQUENCE [LARGE SCALE GENOMIC DNA]</scope>
</reference>
<accession>A0AAV4NYW8</accession>
<gene>
    <name evidence="2" type="ORF">CDAR_239101</name>
</gene>
<keyword evidence="3" id="KW-1185">Reference proteome</keyword>
<dbReference type="Proteomes" id="UP001054837">
    <property type="component" value="Unassembled WGS sequence"/>
</dbReference>
<proteinExistence type="predicted"/>
<dbReference type="EMBL" id="BPLQ01002207">
    <property type="protein sequence ID" value="GIX89953.1"/>
    <property type="molecule type" value="Genomic_DNA"/>
</dbReference>
<evidence type="ECO:0000313" key="3">
    <source>
        <dbReference type="Proteomes" id="UP001054837"/>
    </source>
</evidence>